<dbReference type="PANTHER" id="PTHR31088">
    <property type="entry name" value="MEMBRANE-ASSOCIATED PROTEIN VIPP1, CHLOROPLASTIC"/>
    <property type="match status" value="1"/>
</dbReference>
<evidence type="ECO:0000313" key="4">
    <source>
        <dbReference type="Proteomes" id="UP001595710"/>
    </source>
</evidence>
<keyword evidence="4" id="KW-1185">Reference proteome</keyword>
<feature type="coiled-coil region" evidence="2">
    <location>
        <begin position="110"/>
        <end position="178"/>
    </location>
</feature>
<evidence type="ECO:0000256" key="2">
    <source>
        <dbReference type="SAM" id="Coils"/>
    </source>
</evidence>
<sequence length="227" mass="25053">MNIWAQLVRALKGDTNEGIESLLDTQAISLLDKEVRVASAELKQSRGALTELMAKRVVANEQVDSVVKLISEHEQYALKALEKGDETLALEVAEKIASLEADKAQEVEIRDAYQHAIKDLQRIIKQAELNLKRLKQQIDTIKAMASVQRAQATVAGQHSSAKTRLQTAQDALERLKERQSMKAAQFDAVAESDPSTRKSALIEKLEEAGIKTGSSGANEVLNRLKNR</sequence>
<reference evidence="4" key="1">
    <citation type="journal article" date="2019" name="Int. J. Syst. Evol. Microbiol.">
        <title>The Global Catalogue of Microorganisms (GCM) 10K type strain sequencing project: providing services to taxonomists for standard genome sequencing and annotation.</title>
        <authorList>
            <consortium name="The Broad Institute Genomics Platform"/>
            <consortium name="The Broad Institute Genome Sequencing Center for Infectious Disease"/>
            <person name="Wu L."/>
            <person name="Ma J."/>
        </authorList>
    </citation>
    <scope>NUCLEOTIDE SEQUENCE [LARGE SCALE GENOMIC DNA]</scope>
    <source>
        <strain evidence="4">CECT 8288</strain>
    </source>
</reference>
<dbReference type="Pfam" id="PF04012">
    <property type="entry name" value="PspA_IM30"/>
    <property type="match status" value="1"/>
</dbReference>
<evidence type="ECO:0000313" key="3">
    <source>
        <dbReference type="EMBL" id="MFC3702270.1"/>
    </source>
</evidence>
<dbReference type="EMBL" id="JBHRYN010000012">
    <property type="protein sequence ID" value="MFC3702270.1"/>
    <property type="molecule type" value="Genomic_DNA"/>
</dbReference>
<keyword evidence="2" id="KW-0175">Coiled coil</keyword>
<name>A0ABV7WSK2_9GAMM</name>
<dbReference type="Proteomes" id="UP001595710">
    <property type="component" value="Unassembled WGS sequence"/>
</dbReference>
<protein>
    <submittedName>
        <fullName evidence="3">PspA/IM30 family protein</fullName>
    </submittedName>
</protein>
<accession>A0ABV7WSK2</accession>
<dbReference type="RefSeq" id="WP_290281418.1">
    <property type="nucleotide sequence ID" value="NZ_JAUFQI010000001.1"/>
</dbReference>
<dbReference type="InterPro" id="IPR007157">
    <property type="entry name" value="PspA_VIPP1"/>
</dbReference>
<comment type="similarity">
    <text evidence="1">Belongs to the PspA/Vipp/IM30 family.</text>
</comment>
<comment type="caution">
    <text evidence="3">The sequence shown here is derived from an EMBL/GenBank/DDBJ whole genome shotgun (WGS) entry which is preliminary data.</text>
</comment>
<gene>
    <name evidence="3" type="ORF">ACFOND_11510</name>
</gene>
<organism evidence="3 4">
    <name type="scientific">Reinekea marina</name>
    <dbReference type="NCBI Taxonomy" id="1310421"/>
    <lineage>
        <taxon>Bacteria</taxon>
        <taxon>Pseudomonadati</taxon>
        <taxon>Pseudomonadota</taxon>
        <taxon>Gammaproteobacteria</taxon>
        <taxon>Oceanospirillales</taxon>
        <taxon>Saccharospirillaceae</taxon>
        <taxon>Reinekea</taxon>
    </lineage>
</organism>
<dbReference type="PANTHER" id="PTHR31088:SF9">
    <property type="entry name" value="PHAGE SHOCK PROTEIN A"/>
    <property type="match status" value="1"/>
</dbReference>
<proteinExistence type="inferred from homology"/>
<evidence type="ECO:0000256" key="1">
    <source>
        <dbReference type="ARBA" id="ARBA00043985"/>
    </source>
</evidence>